<name>A0A7J5AEH9_9FLAO</name>
<dbReference type="InterPro" id="IPR011006">
    <property type="entry name" value="CheY-like_superfamily"/>
</dbReference>
<reference evidence="4 5" key="1">
    <citation type="submission" date="2019-09" db="EMBL/GenBank/DDBJ databases">
        <authorList>
            <person name="Cao W.R."/>
        </authorList>
    </citation>
    <scope>NUCLEOTIDE SEQUENCE [LARGE SCALE GENOMIC DNA]</scope>
    <source>
        <strain evidence="5">a4</strain>
    </source>
</reference>
<dbReference type="InterPro" id="IPR007492">
    <property type="entry name" value="LytTR_DNA-bd_dom"/>
</dbReference>
<proteinExistence type="predicted"/>
<dbReference type="AlphaFoldDB" id="A0A7J5AEH9"/>
<dbReference type="GO" id="GO:0000156">
    <property type="term" value="F:phosphorelay response regulator activity"/>
    <property type="evidence" value="ECO:0007669"/>
    <property type="project" value="InterPro"/>
</dbReference>
<dbReference type="Gene3D" id="2.40.50.1020">
    <property type="entry name" value="LytTr DNA-binding domain"/>
    <property type="match status" value="1"/>
</dbReference>
<dbReference type="Pfam" id="PF00072">
    <property type="entry name" value="Response_reg"/>
    <property type="match status" value="1"/>
</dbReference>
<feature type="modified residue" description="4-aspartylphosphate" evidence="1">
    <location>
        <position position="56"/>
    </location>
</feature>
<protein>
    <submittedName>
        <fullName evidence="4">Response regulator transcription factor</fullName>
    </submittedName>
</protein>
<feature type="domain" description="HTH LytTR-type" evidence="3">
    <location>
        <begin position="145"/>
        <end position="244"/>
    </location>
</feature>
<comment type="caution">
    <text evidence="4">The sequence shown here is derived from an EMBL/GenBank/DDBJ whole genome shotgun (WGS) entry which is preliminary data.</text>
</comment>
<dbReference type="Proteomes" id="UP000467305">
    <property type="component" value="Unassembled WGS sequence"/>
</dbReference>
<keyword evidence="5" id="KW-1185">Reference proteome</keyword>
<dbReference type="SMART" id="SM00850">
    <property type="entry name" value="LytTR"/>
    <property type="match status" value="1"/>
</dbReference>
<dbReference type="GO" id="GO:0003677">
    <property type="term" value="F:DNA binding"/>
    <property type="evidence" value="ECO:0007669"/>
    <property type="project" value="InterPro"/>
</dbReference>
<dbReference type="Gene3D" id="3.40.50.2300">
    <property type="match status" value="1"/>
</dbReference>
<keyword evidence="1" id="KW-0597">Phosphoprotein</keyword>
<evidence type="ECO:0000313" key="4">
    <source>
        <dbReference type="EMBL" id="KAB1155984.1"/>
    </source>
</evidence>
<evidence type="ECO:0000259" key="2">
    <source>
        <dbReference type="PROSITE" id="PS50110"/>
    </source>
</evidence>
<dbReference type="PROSITE" id="PS50930">
    <property type="entry name" value="HTH_LYTTR"/>
    <property type="match status" value="1"/>
</dbReference>
<dbReference type="RefSeq" id="WP_150900165.1">
    <property type="nucleotide sequence ID" value="NZ_WAAU01000020.1"/>
</dbReference>
<dbReference type="Pfam" id="PF04397">
    <property type="entry name" value="LytTR"/>
    <property type="match status" value="1"/>
</dbReference>
<sequence length="244" mass="28284">MLKTLIVEDERHVRENLKKRVFQDFQSEISIVDEAISVKEGIEKIKRYKPQLVFMDIDLGDGTSFDILSSLDEIKFKIIFITGFDSHAIKAIRLGALDYLLKPIDEDEFKVAVSKAIDTVEKENTNGGSINIANHYYREGEHRKIVLKTLDTQHLVSFEDILFCKSEGNYTTFYLFEEKIVISKPMKKVEELLDNQRFIKCHQSYIVNKAYITKYTNEGFLITKTGEQIPVATRRKDMVLKALF</sequence>
<evidence type="ECO:0000256" key="1">
    <source>
        <dbReference type="PROSITE-ProRule" id="PRU00169"/>
    </source>
</evidence>
<dbReference type="OrthoDB" id="2168082at2"/>
<gene>
    <name evidence="4" type="ORF">F7018_11230</name>
</gene>
<dbReference type="SUPFAM" id="SSF52172">
    <property type="entry name" value="CheY-like"/>
    <property type="match status" value="1"/>
</dbReference>
<evidence type="ECO:0000259" key="3">
    <source>
        <dbReference type="PROSITE" id="PS50930"/>
    </source>
</evidence>
<organism evidence="4 5">
    <name type="scientific">Tenacibaculum aiptasiae</name>
    <dbReference type="NCBI Taxonomy" id="426481"/>
    <lineage>
        <taxon>Bacteria</taxon>
        <taxon>Pseudomonadati</taxon>
        <taxon>Bacteroidota</taxon>
        <taxon>Flavobacteriia</taxon>
        <taxon>Flavobacteriales</taxon>
        <taxon>Flavobacteriaceae</taxon>
        <taxon>Tenacibaculum</taxon>
    </lineage>
</organism>
<dbReference type="PROSITE" id="PS50110">
    <property type="entry name" value="RESPONSE_REGULATORY"/>
    <property type="match status" value="1"/>
</dbReference>
<accession>A0A7J5AEH9</accession>
<dbReference type="EMBL" id="WAAU01000020">
    <property type="protein sequence ID" value="KAB1155984.1"/>
    <property type="molecule type" value="Genomic_DNA"/>
</dbReference>
<dbReference type="PANTHER" id="PTHR37299">
    <property type="entry name" value="TRANSCRIPTIONAL REGULATOR-RELATED"/>
    <property type="match status" value="1"/>
</dbReference>
<evidence type="ECO:0000313" key="5">
    <source>
        <dbReference type="Proteomes" id="UP000467305"/>
    </source>
</evidence>
<dbReference type="PANTHER" id="PTHR37299:SF1">
    <property type="entry name" value="STAGE 0 SPORULATION PROTEIN A HOMOLOG"/>
    <property type="match status" value="1"/>
</dbReference>
<dbReference type="InterPro" id="IPR001789">
    <property type="entry name" value="Sig_transdc_resp-reg_receiver"/>
</dbReference>
<dbReference type="InterPro" id="IPR046947">
    <property type="entry name" value="LytR-like"/>
</dbReference>
<feature type="domain" description="Response regulatory" evidence="2">
    <location>
        <begin position="3"/>
        <end position="117"/>
    </location>
</feature>
<dbReference type="SMART" id="SM00448">
    <property type="entry name" value="REC"/>
    <property type="match status" value="1"/>
</dbReference>